<comment type="caution">
    <text evidence="12">The sequence shown here is derived from an EMBL/GenBank/DDBJ whole genome shotgun (WGS) entry which is preliminary data.</text>
</comment>
<evidence type="ECO:0000256" key="3">
    <source>
        <dbReference type="ARBA" id="ARBA00013208"/>
    </source>
</evidence>
<dbReference type="GO" id="GO:0009003">
    <property type="term" value="F:signal peptidase activity"/>
    <property type="evidence" value="ECO:0007669"/>
    <property type="project" value="UniProtKB-EC"/>
</dbReference>
<dbReference type="Pfam" id="PF10502">
    <property type="entry name" value="Peptidase_S26"/>
    <property type="match status" value="1"/>
</dbReference>
<dbReference type="Gene3D" id="2.10.109.10">
    <property type="entry name" value="Umud Fragment, subunit A"/>
    <property type="match status" value="1"/>
</dbReference>
<dbReference type="NCBIfam" id="TIGR02227">
    <property type="entry name" value="sigpep_I_bact"/>
    <property type="match status" value="1"/>
</dbReference>
<feature type="transmembrane region" description="Helical" evidence="8">
    <location>
        <begin position="48"/>
        <end position="70"/>
    </location>
</feature>
<keyword evidence="5 8" id="KW-0645">Protease</keyword>
<dbReference type="AlphaFoldDB" id="A0A7X6DSW7"/>
<protein>
    <recommendedName>
        <fullName evidence="4 8">Signal peptidase I</fullName>
        <ecNumber evidence="3 8">3.4.21.89</ecNumber>
    </recommendedName>
</protein>
<keyword evidence="8" id="KW-1133">Transmembrane helix</keyword>
<dbReference type="PANTHER" id="PTHR43390:SF1">
    <property type="entry name" value="CHLOROPLAST PROCESSING PEPTIDASE"/>
    <property type="match status" value="1"/>
</dbReference>
<comment type="subcellular location">
    <subcellularLocation>
        <location evidence="9">Membrane</location>
        <topology evidence="9">Single-pass type II membrane protein</topology>
    </subcellularLocation>
</comment>
<feature type="active site" evidence="7">
    <location>
        <position position="131"/>
    </location>
</feature>
<proteinExistence type="inferred from homology"/>
<dbReference type="InterPro" id="IPR000223">
    <property type="entry name" value="Pept_S26A_signal_pept_1"/>
</dbReference>
<feature type="active site" evidence="7">
    <location>
        <position position="76"/>
    </location>
</feature>
<reference evidence="12 13" key="1">
    <citation type="journal article" date="2020" name="Nature">
        <title>Bacterial chemolithoautotrophy via manganese oxidation.</title>
        <authorList>
            <person name="Yu H."/>
            <person name="Leadbetter J.R."/>
        </authorList>
    </citation>
    <scope>NUCLEOTIDE SEQUENCE [LARGE SCALE GENOMIC DNA]</scope>
    <source>
        <strain evidence="12 13">Mn-1</strain>
    </source>
</reference>
<evidence type="ECO:0000256" key="8">
    <source>
        <dbReference type="RuleBase" id="RU003993"/>
    </source>
</evidence>
<dbReference type="PANTHER" id="PTHR43390">
    <property type="entry name" value="SIGNAL PEPTIDASE I"/>
    <property type="match status" value="1"/>
</dbReference>
<keyword evidence="13" id="KW-1185">Reference proteome</keyword>
<keyword evidence="8" id="KW-0812">Transmembrane</keyword>
<dbReference type="SUPFAM" id="SSF51306">
    <property type="entry name" value="LexA/Signal peptidase"/>
    <property type="match status" value="1"/>
</dbReference>
<dbReference type="PROSITE" id="PS00760">
    <property type="entry name" value="SPASE_I_2"/>
    <property type="match status" value="1"/>
</dbReference>
<evidence type="ECO:0000259" key="11">
    <source>
        <dbReference type="Pfam" id="PF10502"/>
    </source>
</evidence>
<evidence type="ECO:0000256" key="9">
    <source>
        <dbReference type="RuleBase" id="RU362042"/>
    </source>
</evidence>
<evidence type="ECO:0000256" key="5">
    <source>
        <dbReference type="ARBA" id="ARBA00022670"/>
    </source>
</evidence>
<dbReference type="InterPro" id="IPR019533">
    <property type="entry name" value="Peptidase_S26"/>
</dbReference>
<dbReference type="InterPro" id="IPR019757">
    <property type="entry name" value="Pept_S26A_signal_pept_1_Lys-AS"/>
</dbReference>
<dbReference type="PROSITE" id="PS00761">
    <property type="entry name" value="SPASE_I_3"/>
    <property type="match status" value="1"/>
</dbReference>
<dbReference type="EMBL" id="VTOW01000003">
    <property type="protein sequence ID" value="NKE72438.1"/>
    <property type="molecule type" value="Genomic_DNA"/>
</dbReference>
<dbReference type="InterPro" id="IPR036286">
    <property type="entry name" value="LexA/Signal_pep-like_sf"/>
</dbReference>
<accession>A0A7X6DSW7</accession>
<dbReference type="GO" id="GO:0004252">
    <property type="term" value="F:serine-type endopeptidase activity"/>
    <property type="evidence" value="ECO:0007669"/>
    <property type="project" value="InterPro"/>
</dbReference>
<evidence type="ECO:0000256" key="2">
    <source>
        <dbReference type="ARBA" id="ARBA00009370"/>
    </source>
</evidence>
<dbReference type="EC" id="3.4.21.89" evidence="3 8"/>
<feature type="region of interest" description="Disordered" evidence="10">
    <location>
        <begin position="1"/>
        <end position="34"/>
    </location>
</feature>
<dbReference type="Proteomes" id="UP000534783">
    <property type="component" value="Unassembled WGS sequence"/>
</dbReference>
<dbReference type="PRINTS" id="PR00727">
    <property type="entry name" value="LEADERPTASE"/>
</dbReference>
<evidence type="ECO:0000256" key="7">
    <source>
        <dbReference type="PIRSR" id="PIRSR600223-1"/>
    </source>
</evidence>
<comment type="similarity">
    <text evidence="2 9">Belongs to the peptidase S26 family.</text>
</comment>
<keyword evidence="8" id="KW-0472">Membrane</keyword>
<gene>
    <name evidence="12" type="primary">lepB</name>
    <name evidence="12" type="ORF">MNODULE_16930</name>
</gene>
<dbReference type="GO" id="GO:0006465">
    <property type="term" value="P:signal peptide processing"/>
    <property type="evidence" value="ECO:0007669"/>
    <property type="project" value="InterPro"/>
</dbReference>
<evidence type="ECO:0000256" key="1">
    <source>
        <dbReference type="ARBA" id="ARBA00000677"/>
    </source>
</evidence>
<name>A0A7X6DSW7_9BACT</name>
<organism evidence="12 13">
    <name type="scientific">Candidatus Manganitrophus noduliformans</name>
    <dbReference type="NCBI Taxonomy" id="2606439"/>
    <lineage>
        <taxon>Bacteria</taxon>
        <taxon>Pseudomonadati</taxon>
        <taxon>Nitrospirota</taxon>
        <taxon>Nitrospiria</taxon>
        <taxon>Candidatus Troglogloeales</taxon>
        <taxon>Candidatus Manganitrophaceae</taxon>
        <taxon>Candidatus Manganitrophus</taxon>
    </lineage>
</organism>
<sequence>MGEAEGRQEKNEAGRPGGDSTGSLSCSPESSGLALPEENKLKSTIREYAETLVIAIILALVIRTFVVQAFKIPSGSMIPTLNIGDHILVNKFIYGVRLPFTDVTLIPIREPHRGDIIVFRFPKDESKDFIKRVVGLPGDTIEVKNKELYLNGQKQEESYAIHEDDNPAHSVPDRDNFGPVSVPKDSYFVMGDNRDHSLDSRFWGFVDFSKIKGQAFIIYWSWDGEASWVRWNRIGKLIH</sequence>
<dbReference type="PROSITE" id="PS00501">
    <property type="entry name" value="SPASE_I_1"/>
    <property type="match status" value="1"/>
</dbReference>
<keyword evidence="6 8" id="KW-0378">Hydrolase</keyword>
<dbReference type="InterPro" id="IPR019758">
    <property type="entry name" value="Pept_S26A_signal_pept_1_CS"/>
</dbReference>
<evidence type="ECO:0000313" key="12">
    <source>
        <dbReference type="EMBL" id="NKE72438.1"/>
    </source>
</evidence>
<evidence type="ECO:0000313" key="13">
    <source>
        <dbReference type="Proteomes" id="UP000534783"/>
    </source>
</evidence>
<feature type="compositionally biased region" description="Basic and acidic residues" evidence="10">
    <location>
        <begin position="1"/>
        <end position="13"/>
    </location>
</feature>
<dbReference type="CDD" id="cd06530">
    <property type="entry name" value="S26_SPase_I"/>
    <property type="match status" value="1"/>
</dbReference>
<evidence type="ECO:0000256" key="10">
    <source>
        <dbReference type="SAM" id="MobiDB-lite"/>
    </source>
</evidence>
<evidence type="ECO:0000256" key="6">
    <source>
        <dbReference type="ARBA" id="ARBA00022801"/>
    </source>
</evidence>
<dbReference type="GO" id="GO:0016020">
    <property type="term" value="C:membrane"/>
    <property type="evidence" value="ECO:0007669"/>
    <property type="project" value="UniProtKB-SubCell"/>
</dbReference>
<feature type="compositionally biased region" description="Polar residues" evidence="10">
    <location>
        <begin position="21"/>
        <end position="30"/>
    </location>
</feature>
<feature type="domain" description="Peptidase S26" evidence="11">
    <location>
        <begin position="46"/>
        <end position="220"/>
    </location>
</feature>
<dbReference type="InterPro" id="IPR019756">
    <property type="entry name" value="Pept_S26A_signal_pept_1_Ser-AS"/>
</dbReference>
<evidence type="ECO:0000256" key="4">
    <source>
        <dbReference type="ARBA" id="ARBA00019232"/>
    </source>
</evidence>
<comment type="catalytic activity">
    <reaction evidence="1 8">
        <text>Cleavage of hydrophobic, N-terminal signal or leader sequences from secreted and periplasmic proteins.</text>
        <dbReference type="EC" id="3.4.21.89"/>
    </reaction>
</comment>